<dbReference type="Pfam" id="PF07734">
    <property type="entry name" value="FBA_1"/>
    <property type="match status" value="1"/>
</dbReference>
<evidence type="ECO:0000313" key="3">
    <source>
        <dbReference type="EMBL" id="KAG0563569.1"/>
    </source>
</evidence>
<comment type="caution">
    <text evidence="3">The sequence shown here is derived from an EMBL/GenBank/DDBJ whole genome shotgun (WGS) entry which is preliminary data.</text>
</comment>
<evidence type="ECO:0000313" key="4">
    <source>
        <dbReference type="Proteomes" id="UP000822688"/>
    </source>
</evidence>
<dbReference type="InterPro" id="IPR001810">
    <property type="entry name" value="F-box_dom"/>
</dbReference>
<accession>A0A8T0GZE7</accession>
<dbReference type="SUPFAM" id="SSF117281">
    <property type="entry name" value="Kelch motif"/>
    <property type="match status" value="1"/>
</dbReference>
<organism evidence="3 4">
    <name type="scientific">Ceratodon purpureus</name>
    <name type="common">Fire moss</name>
    <name type="synonym">Dicranum purpureum</name>
    <dbReference type="NCBI Taxonomy" id="3225"/>
    <lineage>
        <taxon>Eukaryota</taxon>
        <taxon>Viridiplantae</taxon>
        <taxon>Streptophyta</taxon>
        <taxon>Embryophyta</taxon>
        <taxon>Bryophyta</taxon>
        <taxon>Bryophytina</taxon>
        <taxon>Bryopsida</taxon>
        <taxon>Dicranidae</taxon>
        <taxon>Pseudoditrichales</taxon>
        <taxon>Ditrichaceae</taxon>
        <taxon>Ceratodon</taxon>
    </lineage>
</organism>
<name>A0A8T0GZE7_CERPU</name>
<gene>
    <name evidence="3" type="ORF">KC19_8G041800</name>
</gene>
<protein>
    <recommendedName>
        <fullName evidence="5">F-box domain-containing protein</fullName>
    </recommendedName>
</protein>
<evidence type="ECO:0000259" key="1">
    <source>
        <dbReference type="Pfam" id="PF00646"/>
    </source>
</evidence>
<sequence length="437" mass="48668">MSTPKLFSSDVSEGLSCLSLCSITQRKGKDVDPCLDPLGKLWSRKLSTDLQLRVLGCLRYEDLFQFKCVSKQVKRFLESDPFRGLCVELSSKRVTLTVPYFFIASDGKWQCVGFDTSLNRWRRLPPLAYLPKPEPELFKEYLVCAKGGLICVNVSKSIDKERLIVFNPLTGRCRVLPPLNHRRNPVLMSMIVDSATRAFKVVVAGSSSMHGELRNFSSITEVFDSSTSEWKVTDNLPGPDFALNEFQTGVYQDGNILCIAFLEAEQKAILVYNVDQGRWLTNWATPLPFSASTNSTILQLVECSGKVYLFSEQEDTNGCVIHCVDRLEWTHLTGGAASGRLTNVIRSKKIGGGRSLEIYPEYTCVAYAESQLCIFNTVSHTGMIYDVQHDGPSGQAQVLQAPPQALGGECFYSLNPLSFPLELSFTSQVDDHHVNPS</sequence>
<dbReference type="InterPro" id="IPR050796">
    <property type="entry name" value="SCF_F-box_component"/>
</dbReference>
<dbReference type="InterPro" id="IPR015915">
    <property type="entry name" value="Kelch-typ_b-propeller"/>
</dbReference>
<proteinExistence type="predicted"/>
<dbReference type="Proteomes" id="UP000822688">
    <property type="component" value="Chromosome 8"/>
</dbReference>
<keyword evidence="4" id="KW-1185">Reference proteome</keyword>
<feature type="domain" description="F-box" evidence="1">
    <location>
        <begin position="46"/>
        <end position="82"/>
    </location>
</feature>
<dbReference type="Gene3D" id="2.120.10.80">
    <property type="entry name" value="Kelch-type beta propeller"/>
    <property type="match status" value="1"/>
</dbReference>
<dbReference type="AlphaFoldDB" id="A0A8T0GZE7"/>
<dbReference type="EMBL" id="CM026429">
    <property type="protein sequence ID" value="KAG0563569.1"/>
    <property type="molecule type" value="Genomic_DNA"/>
</dbReference>
<evidence type="ECO:0000259" key="2">
    <source>
        <dbReference type="Pfam" id="PF07734"/>
    </source>
</evidence>
<dbReference type="PANTHER" id="PTHR31672:SF2">
    <property type="entry name" value="F-BOX DOMAIN-CONTAINING PROTEIN"/>
    <property type="match status" value="1"/>
</dbReference>
<evidence type="ECO:0008006" key="5">
    <source>
        <dbReference type="Google" id="ProtNLM"/>
    </source>
</evidence>
<dbReference type="Pfam" id="PF00646">
    <property type="entry name" value="F-box"/>
    <property type="match status" value="1"/>
</dbReference>
<feature type="domain" description="F-box associated beta-propeller type 1" evidence="2">
    <location>
        <begin position="146"/>
        <end position="321"/>
    </location>
</feature>
<reference evidence="3" key="1">
    <citation type="submission" date="2020-06" db="EMBL/GenBank/DDBJ databases">
        <title>WGS assembly of Ceratodon purpureus strain R40.</title>
        <authorList>
            <person name="Carey S.B."/>
            <person name="Jenkins J."/>
            <person name="Shu S."/>
            <person name="Lovell J.T."/>
            <person name="Sreedasyam A."/>
            <person name="Maumus F."/>
            <person name="Tiley G.P."/>
            <person name="Fernandez-Pozo N."/>
            <person name="Barry K."/>
            <person name="Chen C."/>
            <person name="Wang M."/>
            <person name="Lipzen A."/>
            <person name="Daum C."/>
            <person name="Saski C.A."/>
            <person name="Payton A.C."/>
            <person name="Mcbreen J.C."/>
            <person name="Conrad R.E."/>
            <person name="Kollar L.M."/>
            <person name="Olsson S."/>
            <person name="Huttunen S."/>
            <person name="Landis J.B."/>
            <person name="Wickett N.J."/>
            <person name="Johnson M.G."/>
            <person name="Rensing S.A."/>
            <person name="Grimwood J."/>
            <person name="Schmutz J."/>
            <person name="Mcdaniel S.F."/>
        </authorList>
    </citation>
    <scope>NUCLEOTIDE SEQUENCE</scope>
    <source>
        <strain evidence="3">R40</strain>
    </source>
</reference>
<dbReference type="InterPro" id="IPR006527">
    <property type="entry name" value="F-box-assoc_dom_typ1"/>
</dbReference>
<dbReference type="PANTHER" id="PTHR31672">
    <property type="entry name" value="BNACNNG10540D PROTEIN"/>
    <property type="match status" value="1"/>
</dbReference>